<evidence type="ECO:0000313" key="1">
    <source>
        <dbReference type="EMBL" id="JAH10835.1"/>
    </source>
</evidence>
<accession>A0A0E9Q3D3</accession>
<organism evidence="1">
    <name type="scientific">Anguilla anguilla</name>
    <name type="common">European freshwater eel</name>
    <name type="synonym">Muraena anguilla</name>
    <dbReference type="NCBI Taxonomy" id="7936"/>
    <lineage>
        <taxon>Eukaryota</taxon>
        <taxon>Metazoa</taxon>
        <taxon>Chordata</taxon>
        <taxon>Craniata</taxon>
        <taxon>Vertebrata</taxon>
        <taxon>Euteleostomi</taxon>
        <taxon>Actinopterygii</taxon>
        <taxon>Neopterygii</taxon>
        <taxon>Teleostei</taxon>
        <taxon>Anguilliformes</taxon>
        <taxon>Anguillidae</taxon>
        <taxon>Anguilla</taxon>
    </lineage>
</organism>
<proteinExistence type="predicted"/>
<reference evidence="1" key="1">
    <citation type="submission" date="2014-11" db="EMBL/GenBank/DDBJ databases">
        <authorList>
            <person name="Amaro Gonzalez C."/>
        </authorList>
    </citation>
    <scope>NUCLEOTIDE SEQUENCE</scope>
</reference>
<dbReference type="EMBL" id="GBXM01097742">
    <property type="protein sequence ID" value="JAH10835.1"/>
    <property type="molecule type" value="Transcribed_RNA"/>
</dbReference>
<sequence length="49" mass="5601">MPLEGEEKYIEVCQHTTSFNGTDKLKIRHNSPCKEVSVESSSRFDVTDK</sequence>
<protein>
    <submittedName>
        <fullName evidence="1">Uncharacterized protein</fullName>
    </submittedName>
</protein>
<dbReference type="AlphaFoldDB" id="A0A0E9Q3D3"/>
<name>A0A0E9Q3D3_ANGAN</name>
<reference evidence="1" key="2">
    <citation type="journal article" date="2015" name="Fish Shellfish Immunol.">
        <title>Early steps in the European eel (Anguilla anguilla)-Vibrio vulnificus interaction in the gills: Role of the RtxA13 toxin.</title>
        <authorList>
            <person name="Callol A."/>
            <person name="Pajuelo D."/>
            <person name="Ebbesson L."/>
            <person name="Teles M."/>
            <person name="MacKenzie S."/>
            <person name="Amaro C."/>
        </authorList>
    </citation>
    <scope>NUCLEOTIDE SEQUENCE</scope>
</reference>